<evidence type="ECO:0000313" key="3">
    <source>
        <dbReference type="Proteomes" id="UP001295444"/>
    </source>
</evidence>
<reference evidence="2" key="1">
    <citation type="submission" date="2022-03" db="EMBL/GenBank/DDBJ databases">
        <authorList>
            <person name="Alioto T."/>
            <person name="Alioto T."/>
            <person name="Gomez Garrido J."/>
        </authorList>
    </citation>
    <scope>NUCLEOTIDE SEQUENCE</scope>
</reference>
<feature type="non-terminal residue" evidence="2">
    <location>
        <position position="104"/>
    </location>
</feature>
<protein>
    <submittedName>
        <fullName evidence="2">Uncharacterized protein</fullName>
    </submittedName>
</protein>
<dbReference type="EMBL" id="OW240914">
    <property type="protein sequence ID" value="CAH2274309.1"/>
    <property type="molecule type" value="Genomic_DNA"/>
</dbReference>
<evidence type="ECO:0000313" key="2">
    <source>
        <dbReference type="EMBL" id="CAH2274309.1"/>
    </source>
</evidence>
<dbReference type="AlphaFoldDB" id="A0AAD1RMG8"/>
<feature type="compositionally biased region" description="Polar residues" evidence="1">
    <location>
        <begin position="11"/>
        <end position="21"/>
    </location>
</feature>
<accession>A0AAD1RMG8</accession>
<evidence type="ECO:0000256" key="1">
    <source>
        <dbReference type="SAM" id="MobiDB-lite"/>
    </source>
</evidence>
<keyword evidence="3" id="KW-1185">Reference proteome</keyword>
<dbReference type="Proteomes" id="UP001295444">
    <property type="component" value="Chromosome 03"/>
</dbReference>
<organism evidence="2 3">
    <name type="scientific">Pelobates cultripes</name>
    <name type="common">Western spadefoot toad</name>
    <dbReference type="NCBI Taxonomy" id="61616"/>
    <lineage>
        <taxon>Eukaryota</taxon>
        <taxon>Metazoa</taxon>
        <taxon>Chordata</taxon>
        <taxon>Craniata</taxon>
        <taxon>Vertebrata</taxon>
        <taxon>Euteleostomi</taxon>
        <taxon>Amphibia</taxon>
        <taxon>Batrachia</taxon>
        <taxon>Anura</taxon>
        <taxon>Pelobatoidea</taxon>
        <taxon>Pelobatidae</taxon>
        <taxon>Pelobates</taxon>
    </lineage>
</organism>
<name>A0AAD1RMG8_PELCU</name>
<sequence>MDKFIDKAPSKRSQGKPQQQAKKPHFKEPAPPSTPNFSPTDSEVEEGPSQLHFQAASISQHASEMAREVSNLLKPIFESQFKGLKKSVDSALHLLHTHSSQLTL</sequence>
<gene>
    <name evidence="2" type="ORF">PECUL_23A023054</name>
</gene>
<feature type="region of interest" description="Disordered" evidence="1">
    <location>
        <begin position="1"/>
        <end position="48"/>
    </location>
</feature>
<proteinExistence type="predicted"/>